<sequence>MAKSGHFIGTINMFLGNNVISQNHLIEVASIYDKLGTAEQKADINNSLAGFYLNMDQIEKGKDKYLLALEQYEKLNDSAGMASANANLGMLYTELGEFDKAEMHLMKQKALNAVFPTLREMGFHYDFLGVLRQEQGRLNDAYQEHLKALKIRENLSSTYNLCESKLNMGEVLIKLKRYPEAISHLKDVFSYDEHQSLYQQQAAYQLLSEAYEKNGDYKSSLVNFKAFKRLSDSIYSEESIEIIAEKDARYNQQKKDAEITLLNKEKELSETKLSRSKSIQLISLVALLLLSIAAIALYQLYRKIKSKNNTISKALSDRELLLHETHHRVKNNLQMISSLLNLQSKYVEDPKALEALQNGRNRVQSMAILHKNLYTGEDLTTVNIQSYFEGLVDSIFSSYHKTGKEITATVKAKDIVLDIEKVIHIGLIVNELVTNSLKHAFNSVEANLEPKIQIEMTETAMNYNLVVFDNGVGISEKIIKRGKEETFGQRLIRSLTQKLKATIETNNTHGTHISITIPKTNKVAR</sequence>
<evidence type="ECO:0000313" key="11">
    <source>
        <dbReference type="Proteomes" id="UP000294930"/>
    </source>
</evidence>
<dbReference type="Gene3D" id="3.30.450.20">
    <property type="entry name" value="PAS domain"/>
    <property type="match status" value="1"/>
</dbReference>
<dbReference type="Gene3D" id="3.30.565.10">
    <property type="entry name" value="Histidine kinase-like ATPase, C-terminal domain"/>
    <property type="match status" value="1"/>
</dbReference>
<dbReference type="InterPro" id="IPR011495">
    <property type="entry name" value="Sig_transdc_His_kin_sub2_dim/P"/>
</dbReference>
<feature type="transmembrane region" description="Helical" evidence="8">
    <location>
        <begin position="281"/>
        <end position="301"/>
    </location>
</feature>
<dbReference type="InterPro" id="IPR019734">
    <property type="entry name" value="TPR_rpt"/>
</dbReference>
<keyword evidence="5" id="KW-0547">Nucleotide-binding</keyword>
<dbReference type="EC" id="2.7.13.3" evidence="2"/>
<dbReference type="PANTHER" id="PTHR41523">
    <property type="entry name" value="TWO-COMPONENT SYSTEM SENSOR PROTEIN"/>
    <property type="match status" value="1"/>
</dbReference>
<protein>
    <recommendedName>
        <fullName evidence="2">histidine kinase</fullName>
        <ecNumber evidence="2">2.7.13.3</ecNumber>
    </recommendedName>
</protein>
<keyword evidence="8" id="KW-0472">Membrane</keyword>
<dbReference type="InterPro" id="IPR005467">
    <property type="entry name" value="His_kinase_dom"/>
</dbReference>
<comment type="caution">
    <text evidence="10">The sequence shown here is derived from an EMBL/GenBank/DDBJ whole genome shotgun (WGS) entry which is preliminary data.</text>
</comment>
<dbReference type="PANTHER" id="PTHR41523:SF8">
    <property type="entry name" value="ETHYLENE RESPONSE SENSOR PROTEIN"/>
    <property type="match status" value="1"/>
</dbReference>
<keyword evidence="11" id="KW-1185">Reference proteome</keyword>
<evidence type="ECO:0000256" key="1">
    <source>
        <dbReference type="ARBA" id="ARBA00000085"/>
    </source>
</evidence>
<dbReference type="Pfam" id="PF13424">
    <property type="entry name" value="TPR_12"/>
    <property type="match status" value="1"/>
</dbReference>
<accession>A0ABY2G307</accession>
<dbReference type="InterPro" id="IPR036890">
    <property type="entry name" value="HATPase_C_sf"/>
</dbReference>
<proteinExistence type="predicted"/>
<dbReference type="Proteomes" id="UP000294930">
    <property type="component" value="Unassembled WGS sequence"/>
</dbReference>
<dbReference type="Pfam" id="PF07568">
    <property type="entry name" value="HisKA_2"/>
    <property type="match status" value="1"/>
</dbReference>
<evidence type="ECO:0000259" key="9">
    <source>
        <dbReference type="PROSITE" id="PS50109"/>
    </source>
</evidence>
<keyword evidence="4" id="KW-0808">Transferase</keyword>
<evidence type="ECO:0000256" key="4">
    <source>
        <dbReference type="ARBA" id="ARBA00022679"/>
    </source>
</evidence>
<evidence type="ECO:0000256" key="7">
    <source>
        <dbReference type="ARBA" id="ARBA00022840"/>
    </source>
</evidence>
<dbReference type="SMART" id="SM00387">
    <property type="entry name" value="HATPase_c"/>
    <property type="match status" value="1"/>
</dbReference>
<evidence type="ECO:0000256" key="5">
    <source>
        <dbReference type="ARBA" id="ARBA00022741"/>
    </source>
</evidence>
<dbReference type="RefSeq" id="WP_134200676.1">
    <property type="nucleotide sequence ID" value="NZ_SOQZ01000005.1"/>
</dbReference>
<comment type="catalytic activity">
    <reaction evidence="1">
        <text>ATP + protein L-histidine = ADP + protein N-phospho-L-histidine.</text>
        <dbReference type="EC" id="2.7.13.3"/>
    </reaction>
</comment>
<evidence type="ECO:0000256" key="3">
    <source>
        <dbReference type="ARBA" id="ARBA00022553"/>
    </source>
</evidence>
<dbReference type="SUPFAM" id="SSF48452">
    <property type="entry name" value="TPR-like"/>
    <property type="match status" value="1"/>
</dbReference>
<evidence type="ECO:0000256" key="2">
    <source>
        <dbReference type="ARBA" id="ARBA00012438"/>
    </source>
</evidence>
<dbReference type="Pfam" id="PF02518">
    <property type="entry name" value="HATPase_c"/>
    <property type="match status" value="1"/>
</dbReference>
<evidence type="ECO:0000256" key="8">
    <source>
        <dbReference type="SAM" id="Phobius"/>
    </source>
</evidence>
<dbReference type="InterPro" id="IPR011990">
    <property type="entry name" value="TPR-like_helical_dom_sf"/>
</dbReference>
<evidence type="ECO:0000313" key="10">
    <source>
        <dbReference type="EMBL" id="TDY10645.1"/>
    </source>
</evidence>
<dbReference type="SMART" id="SM00028">
    <property type="entry name" value="TPR"/>
    <property type="match status" value="4"/>
</dbReference>
<organism evidence="10 11">
    <name type="scientific">Meridianimaribacter flavus</name>
    <dbReference type="NCBI Taxonomy" id="571115"/>
    <lineage>
        <taxon>Bacteria</taxon>
        <taxon>Pseudomonadati</taxon>
        <taxon>Bacteroidota</taxon>
        <taxon>Flavobacteriia</taxon>
        <taxon>Flavobacteriales</taxon>
        <taxon>Flavobacteriaceae</taxon>
        <taxon>Meridianimaribacter</taxon>
    </lineage>
</organism>
<dbReference type="PROSITE" id="PS50109">
    <property type="entry name" value="HIS_KIN"/>
    <property type="match status" value="1"/>
</dbReference>
<keyword evidence="8" id="KW-0812">Transmembrane</keyword>
<dbReference type="Gene3D" id="1.25.40.10">
    <property type="entry name" value="Tetratricopeptide repeat domain"/>
    <property type="match status" value="2"/>
</dbReference>
<reference evidence="10 11" key="1">
    <citation type="submission" date="2019-03" db="EMBL/GenBank/DDBJ databases">
        <title>Genomic Encyclopedia of Type Strains, Phase III (KMG-III): the genomes of soil and plant-associated and newly described type strains.</title>
        <authorList>
            <person name="Whitman W."/>
        </authorList>
    </citation>
    <scope>NUCLEOTIDE SEQUENCE [LARGE SCALE GENOMIC DNA]</scope>
    <source>
        <strain evidence="10 11">CGMCC 1.10957</strain>
    </source>
</reference>
<evidence type="ECO:0000256" key="6">
    <source>
        <dbReference type="ARBA" id="ARBA00022777"/>
    </source>
</evidence>
<name>A0ABY2G307_9FLAO</name>
<keyword evidence="7" id="KW-0067">ATP-binding</keyword>
<dbReference type="GO" id="GO:0016301">
    <property type="term" value="F:kinase activity"/>
    <property type="evidence" value="ECO:0007669"/>
    <property type="project" value="UniProtKB-KW"/>
</dbReference>
<gene>
    <name evidence="10" type="ORF">A8975_2373</name>
</gene>
<dbReference type="EMBL" id="SOQZ01000005">
    <property type="protein sequence ID" value="TDY10645.1"/>
    <property type="molecule type" value="Genomic_DNA"/>
</dbReference>
<feature type="domain" description="Histidine kinase" evidence="9">
    <location>
        <begin position="324"/>
        <end position="521"/>
    </location>
</feature>
<dbReference type="InterPro" id="IPR003594">
    <property type="entry name" value="HATPase_dom"/>
</dbReference>
<keyword evidence="8" id="KW-1133">Transmembrane helix</keyword>
<keyword evidence="6 10" id="KW-0418">Kinase</keyword>
<dbReference type="SUPFAM" id="SSF55874">
    <property type="entry name" value="ATPase domain of HSP90 chaperone/DNA topoisomerase II/histidine kinase"/>
    <property type="match status" value="1"/>
</dbReference>
<keyword evidence="3" id="KW-0597">Phosphoprotein</keyword>